<feature type="transmembrane region" description="Helical" evidence="1">
    <location>
        <begin position="239"/>
        <end position="258"/>
    </location>
</feature>
<gene>
    <name evidence="3" type="ORF">OQZ29_18170</name>
</gene>
<dbReference type="SUPFAM" id="SSF103481">
    <property type="entry name" value="Multidrug resistance efflux transporter EmrE"/>
    <property type="match status" value="2"/>
</dbReference>
<feature type="transmembrane region" description="Helical" evidence="1">
    <location>
        <begin position="142"/>
        <end position="162"/>
    </location>
</feature>
<keyword evidence="1" id="KW-1133">Transmembrane helix</keyword>
<dbReference type="RefSeq" id="WP_010599140.1">
    <property type="nucleotide sequence ID" value="NZ_JAPJUH010000005.1"/>
</dbReference>
<name>A0A9X3DGB5_9SPHI</name>
<dbReference type="InterPro" id="IPR000620">
    <property type="entry name" value="EamA_dom"/>
</dbReference>
<feature type="transmembrane region" description="Helical" evidence="1">
    <location>
        <begin position="92"/>
        <end position="112"/>
    </location>
</feature>
<keyword evidence="1" id="KW-0812">Transmembrane</keyword>
<keyword evidence="1" id="KW-0472">Membrane</keyword>
<feature type="domain" description="EamA" evidence="2">
    <location>
        <begin position="8"/>
        <end position="136"/>
    </location>
</feature>
<dbReference type="AlphaFoldDB" id="A0A9X3DGB5"/>
<feature type="domain" description="EamA" evidence="2">
    <location>
        <begin position="144"/>
        <end position="281"/>
    </location>
</feature>
<reference evidence="3" key="1">
    <citation type="submission" date="2022-11" db="EMBL/GenBank/DDBJ databases">
        <authorList>
            <person name="Graham C."/>
            <person name="Newman J.D."/>
        </authorList>
    </citation>
    <scope>NUCLEOTIDE SEQUENCE</scope>
    <source>
        <strain evidence="3">DSM 19486</strain>
    </source>
</reference>
<evidence type="ECO:0000259" key="2">
    <source>
        <dbReference type="Pfam" id="PF00892"/>
    </source>
</evidence>
<feature type="transmembrane region" description="Helical" evidence="1">
    <location>
        <begin position="209"/>
        <end position="227"/>
    </location>
</feature>
<dbReference type="PANTHER" id="PTHR22911">
    <property type="entry name" value="ACYL-MALONYL CONDENSING ENZYME-RELATED"/>
    <property type="match status" value="1"/>
</dbReference>
<feature type="transmembrane region" description="Helical" evidence="1">
    <location>
        <begin position="174"/>
        <end position="193"/>
    </location>
</feature>
<dbReference type="GO" id="GO:0016020">
    <property type="term" value="C:membrane"/>
    <property type="evidence" value="ECO:0007669"/>
    <property type="project" value="InterPro"/>
</dbReference>
<evidence type="ECO:0000256" key="1">
    <source>
        <dbReference type="SAM" id="Phobius"/>
    </source>
</evidence>
<dbReference type="Pfam" id="PF00892">
    <property type="entry name" value="EamA"/>
    <property type="match status" value="2"/>
</dbReference>
<feature type="transmembrane region" description="Helical" evidence="1">
    <location>
        <begin position="65"/>
        <end position="86"/>
    </location>
</feature>
<keyword evidence="4" id="KW-1185">Reference proteome</keyword>
<feature type="transmembrane region" description="Helical" evidence="1">
    <location>
        <begin position="264"/>
        <end position="285"/>
    </location>
</feature>
<proteinExistence type="predicted"/>
<dbReference type="PANTHER" id="PTHR22911:SF79">
    <property type="entry name" value="MOBA-LIKE NTP TRANSFERASE DOMAIN-CONTAINING PROTEIN"/>
    <property type="match status" value="1"/>
</dbReference>
<evidence type="ECO:0000313" key="3">
    <source>
        <dbReference type="EMBL" id="MCX3266690.1"/>
    </source>
</evidence>
<dbReference type="Proteomes" id="UP001142592">
    <property type="component" value="Unassembled WGS sequence"/>
</dbReference>
<accession>A0A9X3DGB5</accession>
<protein>
    <submittedName>
        <fullName evidence="3">DMT family transporter</fullName>
    </submittedName>
</protein>
<organism evidence="3 4">
    <name type="scientific">Pedobacter agri</name>
    <dbReference type="NCBI Taxonomy" id="454586"/>
    <lineage>
        <taxon>Bacteria</taxon>
        <taxon>Pseudomonadati</taxon>
        <taxon>Bacteroidota</taxon>
        <taxon>Sphingobacteriia</taxon>
        <taxon>Sphingobacteriales</taxon>
        <taxon>Sphingobacteriaceae</taxon>
        <taxon>Pedobacter</taxon>
    </lineage>
</organism>
<evidence type="ECO:0000313" key="4">
    <source>
        <dbReference type="Proteomes" id="UP001142592"/>
    </source>
</evidence>
<comment type="caution">
    <text evidence="3">The sequence shown here is derived from an EMBL/GenBank/DDBJ whole genome shotgun (WGS) entry which is preliminary data.</text>
</comment>
<dbReference type="EMBL" id="JAPJUH010000005">
    <property type="protein sequence ID" value="MCX3266690.1"/>
    <property type="molecule type" value="Genomic_DNA"/>
</dbReference>
<sequence>MDINKKNLLILHLTVLIWGFTGVLGKVITIDAVPLVWYRVLIATSTLFLWFLVTEKNIKITKKQFFQFFLTGGIVAIHWIFFFHAIKVSTVSVTLVCLSSFTLFTAILEPLIKKQPIQMGDILIGLLIILGIYMIFKFEGQYTLGIIFGLLAAVASSLFSTINSTLVQKSEPSIIGFYELIGGLFWITLYRFYDGSLINLPFNLDLKNWFYIGILGTLCTSVAYVAGVSVMRTLSAFRVALVTNLEPVYGIILAFFFFKDKEQMTGGFYIGALIILGSIFLYPIYKKRKNKQ</sequence>
<feature type="transmembrane region" description="Helical" evidence="1">
    <location>
        <begin position="35"/>
        <end position="53"/>
    </location>
</feature>
<feature type="transmembrane region" description="Helical" evidence="1">
    <location>
        <begin position="119"/>
        <end position="136"/>
    </location>
</feature>
<dbReference type="InterPro" id="IPR037185">
    <property type="entry name" value="EmrE-like"/>
</dbReference>